<feature type="signal peptide" evidence="1">
    <location>
        <begin position="1"/>
        <end position="21"/>
    </location>
</feature>
<protein>
    <submittedName>
        <fullName evidence="2">Uncharacterized protein</fullName>
    </submittedName>
</protein>
<gene>
    <name evidence="2" type="ordered locus">STHERM_c21220</name>
</gene>
<dbReference type="KEGG" id="sta:STHERM_c21220"/>
<dbReference type="Proteomes" id="UP000001296">
    <property type="component" value="Chromosome"/>
</dbReference>
<name>E0RR76_WINT6</name>
<keyword evidence="1" id="KW-0732">Signal</keyword>
<organism evidence="2 3">
    <name type="scientific">Winmispira thermophila (strain ATCC 49972 / DSM 6192 / RI 19.B1)</name>
    <name type="common">Spirochaeta thermophila</name>
    <dbReference type="NCBI Taxonomy" id="665571"/>
    <lineage>
        <taxon>Bacteria</taxon>
        <taxon>Pseudomonadati</taxon>
        <taxon>Spirochaetota</taxon>
        <taxon>Spirochaetia</taxon>
        <taxon>Winmispirales</taxon>
        <taxon>Winmispiraceae</taxon>
        <taxon>Winmispira</taxon>
    </lineage>
</organism>
<evidence type="ECO:0000256" key="1">
    <source>
        <dbReference type="SAM" id="SignalP"/>
    </source>
</evidence>
<dbReference type="EMBL" id="CP001698">
    <property type="protein sequence ID" value="ADN03053.1"/>
    <property type="molecule type" value="Genomic_DNA"/>
</dbReference>
<dbReference type="PaxDb" id="665571-STHERM_c21220"/>
<reference key="1">
    <citation type="submission" date="2009-08" db="EMBL/GenBank/DDBJ databases">
        <title>The genome sequence of Spirochaeta thermophila DSM6192.</title>
        <authorList>
            <person name="Angelov A."/>
            <person name="Mientus M."/>
            <person name="Wittenberg S."/>
            <person name="Lehmann R."/>
            <person name="Liesegang H."/>
            <person name="Daniel R."/>
            <person name="Liebl W."/>
        </authorList>
    </citation>
    <scope>NUCLEOTIDE SEQUENCE</scope>
    <source>
        <strain>DSM 6192</strain>
    </source>
</reference>
<dbReference type="AlphaFoldDB" id="E0RR76"/>
<dbReference type="eggNOG" id="ENOG5033KW7">
    <property type="taxonomic scope" value="Bacteria"/>
</dbReference>
<sequence>MKKGLGLLSLVLFVTVSLSCASGSPREVARRFLTALVSLDIEEARRYAARQTLPSLDLLQAFVALVPEGERSALSVRSFRLEDVVEEGDRIRVDYLIEGEGRESLYLVKEGGEWKVLWPMEW</sequence>
<reference evidence="2 3" key="2">
    <citation type="journal article" date="2010" name="J. Bacteriol.">
        <title>Genome sequence of the polysaccharide-degrading, thermophilic anaerobe Spirochaeta thermophila DSM 6192.</title>
        <authorList>
            <person name="Angelov A."/>
            <person name="Liebl S."/>
            <person name="Ballschmiter M."/>
            <person name="Bomeke M."/>
            <person name="Lehmann R."/>
            <person name="Liesegang H."/>
            <person name="Daniel R."/>
            <person name="Liebl W."/>
        </authorList>
    </citation>
    <scope>NUCLEOTIDE SEQUENCE [LARGE SCALE GENOMIC DNA]</scope>
    <source>
        <strain evidence="3">ATCC 49972 / DSM 6192 / RI 19.B1</strain>
    </source>
</reference>
<accession>E0RR76</accession>
<evidence type="ECO:0000313" key="3">
    <source>
        <dbReference type="Proteomes" id="UP000001296"/>
    </source>
</evidence>
<dbReference type="HOGENOM" id="CLU_2025296_0_0_12"/>
<proteinExistence type="predicted"/>
<dbReference type="RefSeq" id="WP_013314891.1">
    <property type="nucleotide sequence ID" value="NC_014484.1"/>
</dbReference>
<evidence type="ECO:0000313" key="2">
    <source>
        <dbReference type="EMBL" id="ADN03053.1"/>
    </source>
</evidence>
<feature type="chain" id="PRO_5003139698" evidence="1">
    <location>
        <begin position="22"/>
        <end position="122"/>
    </location>
</feature>
<dbReference type="PROSITE" id="PS51257">
    <property type="entry name" value="PROKAR_LIPOPROTEIN"/>
    <property type="match status" value="1"/>
</dbReference>